<name>A0A5B7J3S3_PORTR</name>
<organism evidence="1 2">
    <name type="scientific">Portunus trituberculatus</name>
    <name type="common">Swimming crab</name>
    <name type="synonym">Neptunus trituberculatus</name>
    <dbReference type="NCBI Taxonomy" id="210409"/>
    <lineage>
        <taxon>Eukaryota</taxon>
        <taxon>Metazoa</taxon>
        <taxon>Ecdysozoa</taxon>
        <taxon>Arthropoda</taxon>
        <taxon>Crustacea</taxon>
        <taxon>Multicrustacea</taxon>
        <taxon>Malacostraca</taxon>
        <taxon>Eumalacostraca</taxon>
        <taxon>Eucarida</taxon>
        <taxon>Decapoda</taxon>
        <taxon>Pleocyemata</taxon>
        <taxon>Brachyura</taxon>
        <taxon>Eubrachyura</taxon>
        <taxon>Portunoidea</taxon>
        <taxon>Portunidae</taxon>
        <taxon>Portuninae</taxon>
        <taxon>Portunus</taxon>
    </lineage>
</organism>
<evidence type="ECO:0000313" key="1">
    <source>
        <dbReference type="EMBL" id="MPC89395.1"/>
    </source>
</evidence>
<evidence type="ECO:0000313" key="2">
    <source>
        <dbReference type="Proteomes" id="UP000324222"/>
    </source>
</evidence>
<protein>
    <submittedName>
        <fullName evidence="1">Uncharacterized protein</fullName>
    </submittedName>
</protein>
<dbReference type="AlphaFoldDB" id="A0A5B7J3S3"/>
<dbReference type="Proteomes" id="UP000324222">
    <property type="component" value="Unassembled WGS sequence"/>
</dbReference>
<keyword evidence="2" id="KW-1185">Reference proteome</keyword>
<reference evidence="1 2" key="1">
    <citation type="submission" date="2019-05" db="EMBL/GenBank/DDBJ databases">
        <title>Another draft genome of Portunus trituberculatus and its Hox gene families provides insights of decapod evolution.</title>
        <authorList>
            <person name="Jeong J.-H."/>
            <person name="Song I."/>
            <person name="Kim S."/>
            <person name="Choi T."/>
            <person name="Kim D."/>
            <person name="Ryu S."/>
            <person name="Kim W."/>
        </authorList>
    </citation>
    <scope>NUCLEOTIDE SEQUENCE [LARGE SCALE GENOMIC DNA]</scope>
    <source>
        <tissue evidence="1">Muscle</tissue>
    </source>
</reference>
<accession>A0A5B7J3S3</accession>
<comment type="caution">
    <text evidence="1">The sequence shown here is derived from an EMBL/GenBank/DDBJ whole genome shotgun (WGS) entry which is preliminary data.</text>
</comment>
<proteinExistence type="predicted"/>
<gene>
    <name evidence="1" type="ORF">E2C01_084340</name>
</gene>
<sequence>MLYVQGSYITAEPCMLRIIATDVFSAKLQPDIPLHNMVFATQDMVIVASSQYFSSFFTCILRDKIDSS</sequence>
<dbReference type="EMBL" id="VSRR010080911">
    <property type="protein sequence ID" value="MPC89395.1"/>
    <property type="molecule type" value="Genomic_DNA"/>
</dbReference>